<name>A0A7Y0E0P8_9PROT</name>
<reference evidence="3 4" key="1">
    <citation type="submission" date="2020-04" db="EMBL/GenBank/DDBJ databases">
        <title>Rhodospirillaceae bacterium KN72 isolated from deep sea.</title>
        <authorList>
            <person name="Zhang D.-C."/>
        </authorList>
    </citation>
    <scope>NUCLEOTIDE SEQUENCE [LARGE SCALE GENOMIC DNA]</scope>
    <source>
        <strain evidence="3 4">KN72</strain>
    </source>
</reference>
<keyword evidence="4" id="KW-1185">Reference proteome</keyword>
<feature type="domain" description="HIT" evidence="2">
    <location>
        <begin position="4"/>
        <end position="106"/>
    </location>
</feature>
<gene>
    <name evidence="3" type="ORF">HH303_11435</name>
</gene>
<proteinExistence type="predicted"/>
<dbReference type="AlphaFoldDB" id="A0A7Y0E0P8"/>
<dbReference type="PIRSF" id="PIRSF000714">
    <property type="entry name" value="HIT"/>
    <property type="match status" value="1"/>
</dbReference>
<dbReference type="GO" id="GO:0003824">
    <property type="term" value="F:catalytic activity"/>
    <property type="evidence" value="ECO:0007669"/>
    <property type="project" value="InterPro"/>
</dbReference>
<comment type="caution">
    <text evidence="1">Lacks conserved residue(s) required for the propagation of feature annotation.</text>
</comment>
<comment type="caution">
    <text evidence="3">The sequence shown here is derived from an EMBL/GenBank/DDBJ whole genome shotgun (WGS) entry which is preliminary data.</text>
</comment>
<evidence type="ECO:0000313" key="4">
    <source>
        <dbReference type="Proteomes" id="UP000539372"/>
    </source>
</evidence>
<dbReference type="EMBL" id="JABBNT010000003">
    <property type="protein sequence ID" value="NMM45094.1"/>
    <property type="molecule type" value="Genomic_DNA"/>
</dbReference>
<dbReference type="InterPro" id="IPR011146">
    <property type="entry name" value="HIT-like"/>
</dbReference>
<protein>
    <submittedName>
        <fullName evidence="3">HIT domain-containing protein</fullName>
    </submittedName>
</protein>
<organism evidence="3 4">
    <name type="scientific">Pacificispira spongiicola</name>
    <dbReference type="NCBI Taxonomy" id="2729598"/>
    <lineage>
        <taxon>Bacteria</taxon>
        <taxon>Pseudomonadati</taxon>
        <taxon>Pseudomonadota</taxon>
        <taxon>Alphaproteobacteria</taxon>
        <taxon>Rhodospirillales</taxon>
        <taxon>Rhodospirillaceae</taxon>
        <taxon>Pacificispira</taxon>
    </lineage>
</organism>
<evidence type="ECO:0000313" key="3">
    <source>
        <dbReference type="EMBL" id="NMM45094.1"/>
    </source>
</evidence>
<dbReference type="InterPro" id="IPR026026">
    <property type="entry name" value="HIT_Hint"/>
</dbReference>
<dbReference type="Proteomes" id="UP000539372">
    <property type="component" value="Unassembled WGS sequence"/>
</dbReference>
<dbReference type="InterPro" id="IPR036265">
    <property type="entry name" value="HIT-like_sf"/>
</dbReference>
<dbReference type="SUPFAM" id="SSF54197">
    <property type="entry name" value="HIT-like"/>
    <property type="match status" value="1"/>
</dbReference>
<accession>A0A7Y0E0P8</accession>
<dbReference type="Pfam" id="PF01230">
    <property type="entry name" value="HIT"/>
    <property type="match status" value="1"/>
</dbReference>
<dbReference type="PROSITE" id="PS51084">
    <property type="entry name" value="HIT_2"/>
    <property type="match status" value="1"/>
</dbReference>
<sequence length="136" mass="15185">MPQEFSLHAQLQKDTVTVGDLPLCRVLLSKDARFPWVVLVPRQPDLREWHDLTAPDRATLTEEIAALSKAMQVEWGADKTNVAALGNMVPQLHIHIVMRFMTDPAWPGPIWGVGTPEAYEDGALAETLSRVRACFL</sequence>
<dbReference type="RefSeq" id="WP_169625467.1">
    <property type="nucleotide sequence ID" value="NZ_JABBNT010000003.1"/>
</dbReference>
<dbReference type="Gene3D" id="3.30.428.10">
    <property type="entry name" value="HIT-like"/>
    <property type="match status" value="1"/>
</dbReference>
<evidence type="ECO:0000259" key="2">
    <source>
        <dbReference type="PROSITE" id="PS51084"/>
    </source>
</evidence>
<evidence type="ECO:0000256" key="1">
    <source>
        <dbReference type="PROSITE-ProRule" id="PRU00464"/>
    </source>
</evidence>